<dbReference type="Proteomes" id="UP000265520">
    <property type="component" value="Unassembled WGS sequence"/>
</dbReference>
<dbReference type="EMBL" id="LXQA011420047">
    <property type="protein sequence ID" value="MCI96641.1"/>
    <property type="molecule type" value="Genomic_DNA"/>
</dbReference>
<dbReference type="AlphaFoldDB" id="A0A392WBZ5"/>
<proteinExistence type="predicted"/>
<comment type="caution">
    <text evidence="2">The sequence shown here is derived from an EMBL/GenBank/DDBJ whole genome shotgun (WGS) entry which is preliminary data.</text>
</comment>
<name>A0A392WBZ5_9FABA</name>
<feature type="non-terminal residue" evidence="2">
    <location>
        <position position="1"/>
    </location>
</feature>
<reference evidence="2 3" key="1">
    <citation type="journal article" date="2018" name="Front. Plant Sci.">
        <title>Red Clover (Trifolium pratense) and Zigzag Clover (T. medium) - A Picture of Genomic Similarities and Differences.</title>
        <authorList>
            <person name="Dluhosova J."/>
            <person name="Istvanek J."/>
            <person name="Nedelnik J."/>
            <person name="Repkova J."/>
        </authorList>
    </citation>
    <scope>NUCLEOTIDE SEQUENCE [LARGE SCALE GENOMIC DNA]</scope>
    <source>
        <strain evidence="3">cv. 10/8</strain>
        <tissue evidence="2">Leaf</tissue>
    </source>
</reference>
<evidence type="ECO:0000256" key="1">
    <source>
        <dbReference type="SAM" id="MobiDB-lite"/>
    </source>
</evidence>
<evidence type="ECO:0000313" key="2">
    <source>
        <dbReference type="EMBL" id="MCI96641.1"/>
    </source>
</evidence>
<feature type="region of interest" description="Disordered" evidence="1">
    <location>
        <begin position="1"/>
        <end position="29"/>
    </location>
</feature>
<protein>
    <submittedName>
        <fullName evidence="2">Uncharacterized protein</fullName>
    </submittedName>
</protein>
<organism evidence="2 3">
    <name type="scientific">Trifolium medium</name>
    <dbReference type="NCBI Taxonomy" id="97028"/>
    <lineage>
        <taxon>Eukaryota</taxon>
        <taxon>Viridiplantae</taxon>
        <taxon>Streptophyta</taxon>
        <taxon>Embryophyta</taxon>
        <taxon>Tracheophyta</taxon>
        <taxon>Spermatophyta</taxon>
        <taxon>Magnoliopsida</taxon>
        <taxon>eudicotyledons</taxon>
        <taxon>Gunneridae</taxon>
        <taxon>Pentapetalae</taxon>
        <taxon>rosids</taxon>
        <taxon>fabids</taxon>
        <taxon>Fabales</taxon>
        <taxon>Fabaceae</taxon>
        <taxon>Papilionoideae</taxon>
        <taxon>50 kb inversion clade</taxon>
        <taxon>NPAAA clade</taxon>
        <taxon>Hologalegina</taxon>
        <taxon>IRL clade</taxon>
        <taxon>Trifolieae</taxon>
        <taxon>Trifolium</taxon>
    </lineage>
</organism>
<sequence length="63" mass="6940">LARSARPGEYWRTTPESFHPPGEHQRGSASISLLVTRSRSVTAQEHTRSLGLAARLAQRPCIS</sequence>
<evidence type="ECO:0000313" key="3">
    <source>
        <dbReference type="Proteomes" id="UP000265520"/>
    </source>
</evidence>
<accession>A0A392WBZ5</accession>
<keyword evidence="3" id="KW-1185">Reference proteome</keyword>